<gene>
    <name evidence="1" type="ORF">POL68_29980</name>
</gene>
<keyword evidence="2" id="KW-1185">Reference proteome</keyword>
<accession>A0ABT5DGL1</accession>
<proteinExistence type="predicted"/>
<reference evidence="1 2" key="1">
    <citation type="submission" date="2022-11" db="EMBL/GenBank/DDBJ databases">
        <title>Minimal conservation of predation-associated metabolite biosynthetic gene clusters underscores biosynthetic potential of Myxococcota including descriptions for ten novel species: Archangium lansinium sp. nov., Myxococcus landrumus sp. nov., Nannocystis bai.</title>
        <authorList>
            <person name="Ahearne A."/>
            <person name="Stevens C."/>
            <person name="Dowd S."/>
        </authorList>
    </citation>
    <scope>NUCLEOTIDE SEQUENCE [LARGE SCALE GENOMIC DNA]</scope>
    <source>
        <strain evidence="1 2">NCWAL01</strain>
    </source>
</reference>
<organism evidence="1 2">
    <name type="scientific">Stigmatella ashevillensis</name>
    <dbReference type="NCBI Taxonomy" id="2995309"/>
    <lineage>
        <taxon>Bacteria</taxon>
        <taxon>Pseudomonadati</taxon>
        <taxon>Myxococcota</taxon>
        <taxon>Myxococcia</taxon>
        <taxon>Myxococcales</taxon>
        <taxon>Cystobacterineae</taxon>
        <taxon>Archangiaceae</taxon>
        <taxon>Stigmatella</taxon>
    </lineage>
</organism>
<evidence type="ECO:0000313" key="1">
    <source>
        <dbReference type="EMBL" id="MDC0712729.1"/>
    </source>
</evidence>
<evidence type="ECO:0000313" key="2">
    <source>
        <dbReference type="Proteomes" id="UP001221838"/>
    </source>
</evidence>
<dbReference type="EMBL" id="JAQNDM010000002">
    <property type="protein sequence ID" value="MDC0712729.1"/>
    <property type="molecule type" value="Genomic_DNA"/>
</dbReference>
<sequence>MQGRPGGWENELLVAYLLPTGPVAAYNVPLVGGAFLWGGKVYRQNAAAAPGLWDLGPLRECSRW</sequence>
<comment type="caution">
    <text evidence="1">The sequence shown here is derived from an EMBL/GenBank/DDBJ whole genome shotgun (WGS) entry which is preliminary data.</text>
</comment>
<name>A0ABT5DGL1_9BACT</name>
<dbReference type="Proteomes" id="UP001221838">
    <property type="component" value="Unassembled WGS sequence"/>
</dbReference>
<protein>
    <submittedName>
        <fullName evidence="1">Uncharacterized protein</fullName>
    </submittedName>
</protein>
<dbReference type="RefSeq" id="WP_272142862.1">
    <property type="nucleotide sequence ID" value="NZ_JAQNDM010000002.1"/>
</dbReference>